<keyword evidence="4" id="KW-0411">Iron-sulfur</keyword>
<accession>A0A975B753</accession>
<gene>
    <name evidence="6" type="ORF">dnl_23790</name>
</gene>
<proteinExistence type="predicted"/>
<dbReference type="RefSeq" id="WP_207691767.1">
    <property type="nucleotide sequence ID" value="NZ_CP061799.1"/>
</dbReference>
<dbReference type="GO" id="GO:0051539">
    <property type="term" value="F:4 iron, 4 sulfur cluster binding"/>
    <property type="evidence" value="ECO:0007669"/>
    <property type="project" value="UniProtKB-KW"/>
</dbReference>
<protein>
    <submittedName>
        <fullName evidence="6">4Fe-4S ferredoxin iron-sulfur binding domain-containing protein</fullName>
    </submittedName>
</protein>
<dbReference type="EMBL" id="CP061799">
    <property type="protein sequence ID" value="QTA80092.1"/>
    <property type="molecule type" value="Genomic_DNA"/>
</dbReference>
<dbReference type="InterPro" id="IPR013783">
    <property type="entry name" value="Ig-like_fold"/>
</dbReference>
<dbReference type="Proteomes" id="UP000663720">
    <property type="component" value="Chromosome"/>
</dbReference>
<dbReference type="PANTHER" id="PTHR43177">
    <property type="entry name" value="PROTEIN NRFC"/>
    <property type="match status" value="1"/>
</dbReference>
<keyword evidence="3" id="KW-0408">Iron</keyword>
<feature type="domain" description="4Fe-4S ferredoxin-type" evidence="5">
    <location>
        <begin position="2"/>
        <end position="31"/>
    </location>
</feature>
<name>A0A975B753_9BACT</name>
<dbReference type="PROSITE" id="PS00198">
    <property type="entry name" value="4FE4S_FER_1"/>
    <property type="match status" value="1"/>
</dbReference>
<dbReference type="InterPro" id="IPR017900">
    <property type="entry name" value="4Fe4S_Fe_S_CS"/>
</dbReference>
<evidence type="ECO:0000313" key="7">
    <source>
        <dbReference type="Proteomes" id="UP000663720"/>
    </source>
</evidence>
<dbReference type="GO" id="GO:0046872">
    <property type="term" value="F:metal ion binding"/>
    <property type="evidence" value="ECO:0007669"/>
    <property type="project" value="UniProtKB-KW"/>
</dbReference>
<feature type="domain" description="4Fe-4S ferredoxin-type" evidence="5">
    <location>
        <begin position="58"/>
        <end position="89"/>
    </location>
</feature>
<keyword evidence="2" id="KW-0479">Metal-binding</keyword>
<keyword evidence="7" id="KW-1185">Reference proteome</keyword>
<dbReference type="AlphaFoldDB" id="A0A975B753"/>
<evidence type="ECO:0000256" key="2">
    <source>
        <dbReference type="ARBA" id="ARBA00022723"/>
    </source>
</evidence>
<dbReference type="PANTHER" id="PTHR43177:SF3">
    <property type="entry name" value="PROTEIN NRFC HOMOLOG"/>
    <property type="match status" value="1"/>
</dbReference>
<evidence type="ECO:0000256" key="4">
    <source>
        <dbReference type="ARBA" id="ARBA00023014"/>
    </source>
</evidence>
<evidence type="ECO:0000313" key="6">
    <source>
        <dbReference type="EMBL" id="QTA80092.1"/>
    </source>
</evidence>
<dbReference type="InterPro" id="IPR050954">
    <property type="entry name" value="ET_IronSulfur_Cluster-Binding"/>
</dbReference>
<sequence length="289" mass="32512">MKAFVIDLSVCNGCYCCQIACKDEHVANDWTPYAKPQPDTGQFWIGITELVRGQVPKVKVSYIPKMCHHCDDAPCIEQCRSDAIYKREDGLVIIDPEKCTGCKLCADTCPHNAIFFNEGLNIAQKCTGCAHLLDNDDEWEVPRCVDQCPTEALKFGEEEDLKDFIKDAELLNPEAKTKSRLYYLHLPKKFVAGTLYNPLEKEVIIGASCILKDNESSETFNVQTDNFGDFWFRGLKDNRSFTLTMEKDGIVKTIDNICTDKDLSLGDIPMEIRQKAPKPSGFKGAVSYP</sequence>
<dbReference type="Gene3D" id="2.60.40.10">
    <property type="entry name" value="Immunoglobulins"/>
    <property type="match status" value="1"/>
</dbReference>
<dbReference type="InterPro" id="IPR017896">
    <property type="entry name" value="4Fe4S_Fe-S-bd"/>
</dbReference>
<dbReference type="PROSITE" id="PS51379">
    <property type="entry name" value="4FE4S_FER_2"/>
    <property type="match status" value="3"/>
</dbReference>
<organism evidence="6 7">
    <name type="scientific">Desulfonema limicola</name>
    <dbReference type="NCBI Taxonomy" id="45656"/>
    <lineage>
        <taxon>Bacteria</taxon>
        <taxon>Pseudomonadati</taxon>
        <taxon>Thermodesulfobacteriota</taxon>
        <taxon>Desulfobacteria</taxon>
        <taxon>Desulfobacterales</taxon>
        <taxon>Desulfococcaceae</taxon>
        <taxon>Desulfonema</taxon>
    </lineage>
</organism>
<feature type="domain" description="4Fe-4S ferredoxin-type" evidence="5">
    <location>
        <begin position="90"/>
        <end position="119"/>
    </location>
</feature>
<keyword evidence="1" id="KW-0004">4Fe-4S</keyword>
<reference evidence="6" key="1">
    <citation type="journal article" date="2021" name="Microb. Physiol.">
        <title>Proteogenomic Insights into the Physiology of Marine, Sulfate-Reducing, Filamentous Desulfonema limicola and Desulfonema magnum.</title>
        <authorList>
            <person name="Schnaars V."/>
            <person name="Wohlbrand L."/>
            <person name="Scheve S."/>
            <person name="Hinrichs C."/>
            <person name="Reinhardt R."/>
            <person name="Rabus R."/>
        </authorList>
    </citation>
    <scope>NUCLEOTIDE SEQUENCE</scope>
    <source>
        <strain evidence="6">5ac10</strain>
    </source>
</reference>
<dbReference type="SUPFAM" id="SSF54862">
    <property type="entry name" value="4Fe-4S ferredoxins"/>
    <property type="match status" value="1"/>
</dbReference>
<dbReference type="Pfam" id="PF13247">
    <property type="entry name" value="Fer4_11"/>
    <property type="match status" value="1"/>
</dbReference>
<dbReference type="Gene3D" id="3.30.70.20">
    <property type="match status" value="2"/>
</dbReference>
<evidence type="ECO:0000256" key="1">
    <source>
        <dbReference type="ARBA" id="ARBA00022485"/>
    </source>
</evidence>
<dbReference type="KEGG" id="dli:dnl_23790"/>
<evidence type="ECO:0000259" key="5">
    <source>
        <dbReference type="PROSITE" id="PS51379"/>
    </source>
</evidence>
<evidence type="ECO:0000256" key="3">
    <source>
        <dbReference type="ARBA" id="ARBA00023004"/>
    </source>
</evidence>